<reference evidence="2 3" key="1">
    <citation type="submission" date="2014-12" db="EMBL/GenBank/DDBJ databases">
        <title>Genome sequencing of Alteromonas marina AD001.</title>
        <authorList>
            <person name="Adrian T.G.S."/>
            <person name="Chan K.G."/>
        </authorList>
    </citation>
    <scope>NUCLEOTIDE SEQUENCE [LARGE SCALE GENOMIC DNA]</scope>
    <source>
        <strain evidence="2 3">AD001</strain>
    </source>
</reference>
<comment type="caution">
    <text evidence="2">The sequence shown here is derived from an EMBL/GenBank/DDBJ whole genome shotgun (WGS) entry which is preliminary data.</text>
</comment>
<evidence type="ECO:0000313" key="2">
    <source>
        <dbReference type="EMBL" id="KHT51965.1"/>
    </source>
</evidence>
<feature type="transmembrane region" description="Helical" evidence="1">
    <location>
        <begin position="43"/>
        <end position="75"/>
    </location>
</feature>
<proteinExistence type="predicted"/>
<dbReference type="AlphaFoldDB" id="A0A0B3Y787"/>
<sequence>MDSAFIGYFLFTVILIGLIAFYVNKPTLFTVSYFRLPRPVKWLIAFSYGLSLVLFAGTTWLPMGGCMVLMIGFALEKQERFALIKLRT</sequence>
<keyword evidence="3" id="KW-1185">Reference proteome</keyword>
<keyword evidence="1" id="KW-0472">Membrane</keyword>
<evidence type="ECO:0000313" key="3">
    <source>
        <dbReference type="Proteomes" id="UP000031197"/>
    </source>
</evidence>
<accession>A0A0B3Y787</accession>
<evidence type="ECO:0000256" key="1">
    <source>
        <dbReference type="SAM" id="Phobius"/>
    </source>
</evidence>
<name>A0A0B3Y787_9ALTE</name>
<dbReference type="Proteomes" id="UP000031197">
    <property type="component" value="Unassembled WGS sequence"/>
</dbReference>
<dbReference type="OrthoDB" id="9897233at2"/>
<dbReference type="EMBL" id="JWLW01000018">
    <property type="protein sequence ID" value="KHT51965.1"/>
    <property type="molecule type" value="Genomic_DNA"/>
</dbReference>
<keyword evidence="1" id="KW-1133">Transmembrane helix</keyword>
<feature type="transmembrane region" description="Helical" evidence="1">
    <location>
        <begin position="5"/>
        <end position="23"/>
    </location>
</feature>
<dbReference type="RefSeq" id="WP_039220733.1">
    <property type="nucleotide sequence ID" value="NZ_JWLW01000018.1"/>
</dbReference>
<organism evidence="2 3">
    <name type="scientific">Alteromonas marina</name>
    <dbReference type="NCBI Taxonomy" id="203795"/>
    <lineage>
        <taxon>Bacteria</taxon>
        <taxon>Pseudomonadati</taxon>
        <taxon>Pseudomonadota</taxon>
        <taxon>Gammaproteobacteria</taxon>
        <taxon>Alteromonadales</taxon>
        <taxon>Alteromonadaceae</taxon>
        <taxon>Alteromonas/Salinimonas group</taxon>
        <taxon>Alteromonas</taxon>
    </lineage>
</organism>
<protein>
    <submittedName>
        <fullName evidence="2">Uncharacterized protein</fullName>
    </submittedName>
</protein>
<gene>
    <name evidence="2" type="ORF">RJ41_11375</name>
</gene>
<keyword evidence="1" id="KW-0812">Transmembrane</keyword>